<dbReference type="KEGG" id="hsn:DV733_01025"/>
<dbReference type="OrthoDB" id="211802at2157"/>
<evidence type="ECO:0000313" key="2">
    <source>
        <dbReference type="Proteomes" id="UP000296706"/>
    </source>
</evidence>
<dbReference type="GeneID" id="39846407"/>
<dbReference type="Pfam" id="PF11848">
    <property type="entry name" value="DUF3368"/>
    <property type="match status" value="1"/>
</dbReference>
<sequence>METVVADTCALVSLAIPKADATYDTTSNPDPLQFLLTDCEVTVPIQVKNELQEMAGYDDIHAAAATNVLAASKHFAVSEPLTLDDTPDSLPAYGLDEGETAAIVLANALDSDGLLTDEFNSLARIHAVVDDVTVVPTPRLLREYASEGPLTTTEARKLIETIEPHRSWSDNSYVQKIKQTL</sequence>
<dbReference type="STRING" id="1457250.GCA_000755225_02498"/>
<proteinExistence type="predicted"/>
<name>A0A4D6H8S3_9EURY</name>
<dbReference type="Proteomes" id="UP000296706">
    <property type="component" value="Chromosome"/>
</dbReference>
<evidence type="ECO:0000313" key="1">
    <source>
        <dbReference type="EMBL" id="QCC49891.1"/>
    </source>
</evidence>
<dbReference type="RefSeq" id="WP_049993334.1">
    <property type="nucleotide sequence ID" value="NZ_CP031310.1"/>
</dbReference>
<protein>
    <submittedName>
        <fullName evidence="1">Uncharacterized protein</fullName>
    </submittedName>
</protein>
<dbReference type="AlphaFoldDB" id="A0A4D6H8S3"/>
<organism evidence="1 2">
    <name type="scientific">Halapricum salinum</name>
    <dbReference type="NCBI Taxonomy" id="1457250"/>
    <lineage>
        <taxon>Archaea</taxon>
        <taxon>Methanobacteriati</taxon>
        <taxon>Methanobacteriota</taxon>
        <taxon>Stenosarchaea group</taxon>
        <taxon>Halobacteria</taxon>
        <taxon>Halobacteriales</taxon>
        <taxon>Haloarculaceae</taxon>
        <taxon>Halapricum</taxon>
    </lineage>
</organism>
<gene>
    <name evidence="1" type="ORF">DV733_01025</name>
</gene>
<dbReference type="InterPro" id="IPR021799">
    <property type="entry name" value="PIN-like_prokaryotic"/>
</dbReference>
<accession>A0A4D6H8S3</accession>
<keyword evidence="2" id="KW-1185">Reference proteome</keyword>
<reference evidence="1 2" key="1">
    <citation type="journal article" date="2019" name="Nat. Commun.">
        <title>A new type of DNA phosphorothioation-based antiviral system in archaea.</title>
        <authorList>
            <person name="Xiong L."/>
            <person name="Liu S."/>
            <person name="Chen S."/>
            <person name="Xiao Y."/>
            <person name="Zhu B."/>
            <person name="Gao Y."/>
            <person name="Zhang Y."/>
            <person name="Chen B."/>
            <person name="Luo J."/>
            <person name="Deng Z."/>
            <person name="Chen X."/>
            <person name="Wang L."/>
            <person name="Chen S."/>
        </authorList>
    </citation>
    <scope>NUCLEOTIDE SEQUENCE [LARGE SCALE GENOMIC DNA]</scope>
    <source>
        <strain evidence="1 2">CBA1105</strain>
    </source>
</reference>
<dbReference type="EMBL" id="CP031310">
    <property type="protein sequence ID" value="QCC49891.1"/>
    <property type="molecule type" value="Genomic_DNA"/>
</dbReference>